<dbReference type="InterPro" id="IPR008969">
    <property type="entry name" value="CarboxyPept-like_regulatory"/>
</dbReference>
<dbReference type="Pfam" id="PF16344">
    <property type="entry name" value="FecR_C"/>
    <property type="match status" value="1"/>
</dbReference>
<dbReference type="SUPFAM" id="SSF49464">
    <property type="entry name" value="Carboxypeptidase regulatory domain-like"/>
    <property type="match status" value="1"/>
</dbReference>
<evidence type="ECO:0000259" key="8">
    <source>
        <dbReference type="Pfam" id="PF07715"/>
    </source>
</evidence>
<dbReference type="Gene3D" id="3.55.50.30">
    <property type="match status" value="1"/>
</dbReference>
<dbReference type="RefSeq" id="WP_163608524.1">
    <property type="nucleotide sequence ID" value="NZ_JAABOO010000004.1"/>
</dbReference>
<dbReference type="InterPro" id="IPR039426">
    <property type="entry name" value="TonB-dep_rcpt-like"/>
</dbReference>
<keyword evidence="10" id="KW-0675">Receptor</keyword>
<dbReference type="EMBL" id="JAABOO010000004">
    <property type="protein sequence ID" value="NER15235.1"/>
    <property type="molecule type" value="Genomic_DNA"/>
</dbReference>
<evidence type="ECO:0000313" key="11">
    <source>
        <dbReference type="Proteomes" id="UP000468581"/>
    </source>
</evidence>
<dbReference type="InterPro" id="IPR012910">
    <property type="entry name" value="Plug_dom"/>
</dbReference>
<keyword evidence="4" id="KW-0812">Transmembrane</keyword>
<keyword evidence="3" id="KW-1134">Transmembrane beta strand</keyword>
<dbReference type="InterPro" id="IPR037066">
    <property type="entry name" value="Plug_dom_sf"/>
</dbReference>
<evidence type="ECO:0000256" key="4">
    <source>
        <dbReference type="ARBA" id="ARBA00022692"/>
    </source>
</evidence>
<dbReference type="GO" id="GO:0015344">
    <property type="term" value="F:siderophore uptake transmembrane transporter activity"/>
    <property type="evidence" value="ECO:0007669"/>
    <property type="project" value="TreeGrafter"/>
</dbReference>
<dbReference type="Gene3D" id="2.40.170.20">
    <property type="entry name" value="TonB-dependent receptor, beta-barrel domain"/>
    <property type="match status" value="1"/>
</dbReference>
<proteinExistence type="predicted"/>
<gene>
    <name evidence="10" type="ORF">GWK08_17395</name>
</gene>
<keyword evidence="5" id="KW-0732">Signal</keyword>
<dbReference type="Gene3D" id="2.170.130.10">
    <property type="entry name" value="TonB-dependent receptor, plug domain"/>
    <property type="match status" value="1"/>
</dbReference>
<evidence type="ECO:0000256" key="5">
    <source>
        <dbReference type="ARBA" id="ARBA00022729"/>
    </source>
</evidence>
<evidence type="ECO:0000256" key="7">
    <source>
        <dbReference type="ARBA" id="ARBA00023237"/>
    </source>
</evidence>
<dbReference type="SUPFAM" id="SSF56935">
    <property type="entry name" value="Porins"/>
    <property type="match status" value="1"/>
</dbReference>
<evidence type="ECO:0000256" key="6">
    <source>
        <dbReference type="ARBA" id="ARBA00023136"/>
    </source>
</evidence>
<accession>A0A6P0UQ18</accession>
<keyword evidence="6" id="KW-0472">Membrane</keyword>
<dbReference type="Pfam" id="PF13715">
    <property type="entry name" value="CarbopepD_reg_2"/>
    <property type="match status" value="1"/>
</dbReference>
<dbReference type="GO" id="GO:0009279">
    <property type="term" value="C:cell outer membrane"/>
    <property type="evidence" value="ECO:0007669"/>
    <property type="project" value="UniProtKB-SubCell"/>
</dbReference>
<dbReference type="GO" id="GO:0044718">
    <property type="term" value="P:siderophore transmembrane transport"/>
    <property type="evidence" value="ECO:0007669"/>
    <property type="project" value="TreeGrafter"/>
</dbReference>
<protein>
    <submittedName>
        <fullName evidence="10">TonB-dependent receptor plug domain-containing protein</fullName>
    </submittedName>
</protein>
<dbReference type="InterPro" id="IPR032508">
    <property type="entry name" value="FecR_C"/>
</dbReference>
<dbReference type="PANTHER" id="PTHR30069">
    <property type="entry name" value="TONB-DEPENDENT OUTER MEMBRANE RECEPTOR"/>
    <property type="match status" value="1"/>
</dbReference>
<reference evidence="10 11" key="1">
    <citation type="submission" date="2020-01" db="EMBL/GenBank/DDBJ databases">
        <title>Leptobacterium flavescens.</title>
        <authorList>
            <person name="Wang G."/>
        </authorList>
    </citation>
    <scope>NUCLEOTIDE SEQUENCE [LARGE SCALE GENOMIC DNA]</scope>
    <source>
        <strain evidence="10 11">KCTC 22160</strain>
    </source>
</reference>
<keyword evidence="7" id="KW-0998">Cell outer membrane</keyword>
<comment type="caution">
    <text evidence="10">The sequence shown here is derived from an EMBL/GenBank/DDBJ whole genome shotgun (WGS) entry which is preliminary data.</text>
</comment>
<name>A0A6P0UQ18_9FLAO</name>
<sequence length="846" mass="96763">MNSLRLKTLFFIFTWLTSSSILSQTKSEKIALRDVLQKIEQQFDVKFSYQDADINDVLVTNREQFGSLKQALNFLRKESSLDYRILDKRFIAISRVTILREVCGSIKDFNTNSGLEGASIEVIGTSLRTISDQNASFSFKEVPLDAQLRIKFLGYETINVPARRFAEREGCPIIFMISEIQRLDEVVLVNYLTQGINKEVDGTVAVYPQNFGILPGLSDPDILQTIQALPGVESIDETISNINIRGGTHDQNLILWDGIKMYHTGHFFGLISAFNPYLTEKIDVIKNGTSARFNDGVSSTIDIRTKNEVTSSFSGGAGFNLISADFYTQIPIAEKWSAQLSARRSVTDFLNTPTFNQYFERSFQDTEITEQGVNVDREVTGNENFFFHDYAAKLLFDASDKDELRLSFINVRNELSYEEFGLEEEDTRTSTLEQQNIALGGHWDRKWNENFTTSVFGYFTRYNIDAVNFDIRSGQRLEQNNEVLETGFKVHAELKLGDFLLLNSGYQFYEVGITNAVDINLPRFFETDKDVLDNHAFFTELSWKRNRTYIRGGVRLNYAEKFNRFIVEPRLNINHKLNNSLSANLQGEFKSQFTSQIIDLQEDFLGIDTRRWVLADENLIPIITSKQGAIGLDYNYKGWYISTNAFYKQVEGITTRSQGFLDQNQFQNAVGEYRVKGIEFLVNKQNNRFSTWFSYTLGKNDYTFETLVPSSFPNNADIRHSLSLAGTYTIRNLKLAVGFKWRSGRPFTLPDRDDPVNEGVVPSVINYEAPNAENLDDFLRTDISAIYDFQLSEDVQATLSASVLNVLDKENTINTYFRLTDTDERVQRVNSQSLGITPNLSFRIRF</sequence>
<keyword evidence="2" id="KW-0813">Transport</keyword>
<comment type="subcellular location">
    <subcellularLocation>
        <location evidence="1">Cell outer membrane</location>
        <topology evidence="1">Multi-pass membrane protein</topology>
    </subcellularLocation>
</comment>
<dbReference type="AlphaFoldDB" id="A0A6P0UQ18"/>
<keyword evidence="11" id="KW-1185">Reference proteome</keyword>
<organism evidence="10 11">
    <name type="scientific">Leptobacterium flavescens</name>
    <dbReference type="NCBI Taxonomy" id="472055"/>
    <lineage>
        <taxon>Bacteria</taxon>
        <taxon>Pseudomonadati</taxon>
        <taxon>Bacteroidota</taxon>
        <taxon>Flavobacteriia</taxon>
        <taxon>Flavobacteriales</taxon>
        <taxon>Flavobacteriaceae</taxon>
        <taxon>Leptobacterium</taxon>
    </lineage>
</organism>
<evidence type="ECO:0000256" key="3">
    <source>
        <dbReference type="ARBA" id="ARBA00022452"/>
    </source>
</evidence>
<dbReference type="PANTHER" id="PTHR30069:SF29">
    <property type="entry name" value="HEMOGLOBIN AND HEMOGLOBIN-HAPTOGLOBIN-BINDING PROTEIN 1-RELATED"/>
    <property type="match status" value="1"/>
</dbReference>
<feature type="domain" description="TonB-dependent receptor plug" evidence="8">
    <location>
        <begin position="221"/>
        <end position="295"/>
    </location>
</feature>
<evidence type="ECO:0000313" key="10">
    <source>
        <dbReference type="EMBL" id="NER15235.1"/>
    </source>
</evidence>
<evidence type="ECO:0000256" key="1">
    <source>
        <dbReference type="ARBA" id="ARBA00004571"/>
    </source>
</evidence>
<dbReference type="InterPro" id="IPR036942">
    <property type="entry name" value="Beta-barrel_TonB_sf"/>
</dbReference>
<evidence type="ECO:0000259" key="9">
    <source>
        <dbReference type="Pfam" id="PF16344"/>
    </source>
</evidence>
<dbReference type="Proteomes" id="UP000468581">
    <property type="component" value="Unassembled WGS sequence"/>
</dbReference>
<feature type="domain" description="Protein FecR C-terminal" evidence="9">
    <location>
        <begin position="31"/>
        <end position="91"/>
    </location>
</feature>
<dbReference type="Pfam" id="PF07715">
    <property type="entry name" value="Plug"/>
    <property type="match status" value="1"/>
</dbReference>
<evidence type="ECO:0000256" key="2">
    <source>
        <dbReference type="ARBA" id="ARBA00022448"/>
    </source>
</evidence>